<organism evidence="1 2">
    <name type="scientific">Rhizopus oryzae</name>
    <name type="common">Mucormycosis agent</name>
    <name type="synonym">Rhizopus arrhizus var. delemar</name>
    <dbReference type="NCBI Taxonomy" id="64495"/>
    <lineage>
        <taxon>Eukaryota</taxon>
        <taxon>Fungi</taxon>
        <taxon>Fungi incertae sedis</taxon>
        <taxon>Mucoromycota</taxon>
        <taxon>Mucoromycotina</taxon>
        <taxon>Mucoromycetes</taxon>
        <taxon>Mucorales</taxon>
        <taxon>Mucorineae</taxon>
        <taxon>Rhizopodaceae</taxon>
        <taxon>Rhizopus</taxon>
    </lineage>
</organism>
<sequence length="98" mass="11074">MDSNSINQNDQFLVMQQRLFQLEQIVARSSAQISAEPHASPPVNMDEEEASISALHSLTTRSSYSWSPSPFLSEVLSLDPSLFPTTMLTYDERRKIID</sequence>
<protein>
    <submittedName>
        <fullName evidence="1">Uncharacterized protein</fullName>
    </submittedName>
</protein>
<evidence type="ECO:0000313" key="2">
    <source>
        <dbReference type="Proteomes" id="UP000716291"/>
    </source>
</evidence>
<accession>A0A9P6X5E1</accession>
<comment type="caution">
    <text evidence="1">The sequence shown here is derived from an EMBL/GenBank/DDBJ whole genome shotgun (WGS) entry which is preliminary data.</text>
</comment>
<dbReference type="AlphaFoldDB" id="A0A9P6X5E1"/>
<dbReference type="Proteomes" id="UP000716291">
    <property type="component" value="Unassembled WGS sequence"/>
</dbReference>
<evidence type="ECO:0000313" key="1">
    <source>
        <dbReference type="EMBL" id="KAG1305568.1"/>
    </source>
</evidence>
<gene>
    <name evidence="1" type="ORF">G6F64_008275</name>
</gene>
<dbReference type="OrthoDB" id="2267459at2759"/>
<keyword evidence="2" id="KW-1185">Reference proteome</keyword>
<dbReference type="EMBL" id="JAANQT010001336">
    <property type="protein sequence ID" value="KAG1305568.1"/>
    <property type="molecule type" value="Genomic_DNA"/>
</dbReference>
<reference evidence="1" key="1">
    <citation type="journal article" date="2020" name="Microb. Genom.">
        <title>Genetic diversity of clinical and environmental Mucorales isolates obtained from an investigation of mucormycosis cases among solid organ transplant recipients.</title>
        <authorList>
            <person name="Nguyen M.H."/>
            <person name="Kaul D."/>
            <person name="Muto C."/>
            <person name="Cheng S.J."/>
            <person name="Richter R.A."/>
            <person name="Bruno V.M."/>
            <person name="Liu G."/>
            <person name="Beyhan S."/>
            <person name="Sundermann A.J."/>
            <person name="Mounaud S."/>
            <person name="Pasculle A.W."/>
            <person name="Nierman W.C."/>
            <person name="Driscoll E."/>
            <person name="Cumbie R."/>
            <person name="Clancy C.J."/>
            <person name="Dupont C.L."/>
        </authorList>
    </citation>
    <scope>NUCLEOTIDE SEQUENCE</scope>
    <source>
        <strain evidence="1">GL11</strain>
    </source>
</reference>
<proteinExistence type="predicted"/>
<name>A0A9P6X5E1_RHIOR</name>